<feature type="domain" description="Non-reducing end beta-L-arabinofuranosidase-like GH127 catalytic" evidence="1">
    <location>
        <begin position="52"/>
        <end position="394"/>
    </location>
</feature>
<evidence type="ECO:0000259" key="2">
    <source>
        <dbReference type="Pfam" id="PF20736"/>
    </source>
</evidence>
<dbReference type="PANTHER" id="PTHR43465">
    <property type="entry name" value="DUF1680 DOMAIN PROTEIN (AFU_ORTHOLOGUE AFUA_1G08910)"/>
    <property type="match status" value="1"/>
</dbReference>
<evidence type="ECO:0000313" key="3">
    <source>
        <dbReference type="EMBL" id="MBA8680218.1"/>
    </source>
</evidence>
<dbReference type="PANTHER" id="PTHR43465:SF2">
    <property type="entry name" value="DUF1680 DOMAIN PROTEIN (AFU_ORTHOLOGUE AFUA_1G08910)"/>
    <property type="match status" value="1"/>
</dbReference>
<dbReference type="AlphaFoldDB" id="A0A7W3FIM8"/>
<dbReference type="GO" id="GO:0016787">
    <property type="term" value="F:hydrolase activity"/>
    <property type="evidence" value="ECO:0007669"/>
    <property type="project" value="UniProtKB-KW"/>
</dbReference>
<dbReference type="InterPro" id="IPR012341">
    <property type="entry name" value="6hp_glycosidase-like_sf"/>
</dbReference>
<reference evidence="3 4" key="1">
    <citation type="submission" date="2020-08" db="EMBL/GenBank/DDBJ databases">
        <title>Stenotrophomonas tumulicola JCM 30961.</title>
        <authorList>
            <person name="Deng Y."/>
        </authorList>
    </citation>
    <scope>NUCLEOTIDE SEQUENCE [LARGE SCALE GENOMIC DNA]</scope>
    <source>
        <strain evidence="3 4">JCM 30961</strain>
    </source>
</reference>
<keyword evidence="3" id="KW-0378">Hydrolase</keyword>
<dbReference type="GO" id="GO:0005975">
    <property type="term" value="P:carbohydrate metabolic process"/>
    <property type="evidence" value="ECO:0007669"/>
    <property type="project" value="InterPro"/>
</dbReference>
<dbReference type="Gene3D" id="1.50.10.10">
    <property type="match status" value="1"/>
</dbReference>
<dbReference type="SUPFAM" id="SSF48208">
    <property type="entry name" value="Six-hairpin glycosidases"/>
    <property type="match status" value="1"/>
</dbReference>
<dbReference type="RefSeq" id="WP_182337402.1">
    <property type="nucleotide sequence ID" value="NZ_JACGXS010000001.1"/>
</dbReference>
<sequence length="626" mass="68915">MSAPITCGQQLVTPSAVQLDGLFGQMLAANRSGRLSHFIVDEGSPSITIFGQAHKQKNQEGDWYGEHAGKWLSATARAVAQGGQAQLEANLRRVADWLLSQQDADGYLGTYAADRRFTVPQPPLPESWNGEPALRTWDIWTHSYLILGFLETWRALGDESYLYAARRIADLCWQALESGIDITTLGNHHGMSATVLLDPAADLYLATGEPRYLALAEKILQQANANPRLALLDKGLAGEDAAFIATGKAYQLSWNLVGLAKLYKATGNPDYRLAVDNLWRSIREHHLTLGGGPSGGVAHRSREVFNAPRTFFPQAYVETCSVLAWMQLNRELLAITGHARHAAELERTAYNDLLAAMAPNGEDWCYYTFPNGKRVHTTYWRCCKSSGAMAVEELPQIAYGIAADGGLRVNLYGPGKAVLVHADAGKVSLEQRTRYPFDGTIDIDVRPEHGAVFSIGLRIPDWAEDARIAINGEFQPVEAGDDGFVQLRRCWQAGDSIRVGLPMQPRLHRAANINVQESRAPDGSPVAQEVLRWEYVGLSLGPLVYATRLVDGYKTDETLRLPDAPPSQWLQVGEDGGEGPVVTMQLQYRAPLQFEPYYRCGGREDGSWRLSWLSLAPACPGPGDHR</sequence>
<dbReference type="Proteomes" id="UP000547058">
    <property type="component" value="Unassembled WGS sequence"/>
</dbReference>
<dbReference type="InterPro" id="IPR008928">
    <property type="entry name" value="6-hairpin_glycosidase_sf"/>
</dbReference>
<dbReference type="InterPro" id="IPR012878">
    <property type="entry name" value="Beta-AFase-like_GH127_cat"/>
</dbReference>
<dbReference type="InterPro" id="IPR049046">
    <property type="entry name" value="Beta-AFase-like_GH127_middle"/>
</dbReference>
<dbReference type="Pfam" id="PF20736">
    <property type="entry name" value="Glyco_hydro127M"/>
    <property type="match status" value="1"/>
</dbReference>
<protein>
    <submittedName>
        <fullName evidence="3">Glycoside hydrolase family 127 protein</fullName>
    </submittedName>
</protein>
<organism evidence="3 4">
    <name type="scientific">Stenotrophomonas tumulicola</name>
    <dbReference type="NCBI Taxonomy" id="1685415"/>
    <lineage>
        <taxon>Bacteria</taxon>
        <taxon>Pseudomonadati</taxon>
        <taxon>Pseudomonadota</taxon>
        <taxon>Gammaproteobacteria</taxon>
        <taxon>Lysobacterales</taxon>
        <taxon>Lysobacteraceae</taxon>
        <taxon>Stenotrophomonas</taxon>
    </lineage>
</organism>
<comment type="caution">
    <text evidence="3">The sequence shown here is derived from an EMBL/GenBank/DDBJ whole genome shotgun (WGS) entry which is preliminary data.</text>
</comment>
<dbReference type="Pfam" id="PF07944">
    <property type="entry name" value="Beta-AFase-like_GH127_cat"/>
    <property type="match status" value="1"/>
</dbReference>
<dbReference type="EMBL" id="JACGXS010000001">
    <property type="protein sequence ID" value="MBA8680218.1"/>
    <property type="molecule type" value="Genomic_DNA"/>
</dbReference>
<name>A0A7W3FIM8_9GAMM</name>
<accession>A0A7W3FIM8</accession>
<evidence type="ECO:0000313" key="4">
    <source>
        <dbReference type="Proteomes" id="UP000547058"/>
    </source>
</evidence>
<keyword evidence="4" id="KW-1185">Reference proteome</keyword>
<gene>
    <name evidence="3" type="ORF">H4O11_00135</name>
</gene>
<evidence type="ECO:0000259" key="1">
    <source>
        <dbReference type="Pfam" id="PF07944"/>
    </source>
</evidence>
<dbReference type="InterPro" id="IPR049174">
    <property type="entry name" value="Beta-AFase-like"/>
</dbReference>
<feature type="domain" description="Non-reducing end beta-L-arabinofuranosidase-like GH127 middle" evidence="2">
    <location>
        <begin position="407"/>
        <end position="503"/>
    </location>
</feature>
<proteinExistence type="predicted"/>